<dbReference type="EMBL" id="RCHC01000018">
    <property type="protein sequence ID" value="RLL19179.1"/>
    <property type="molecule type" value="Genomic_DNA"/>
</dbReference>
<evidence type="ECO:0000313" key="2">
    <source>
        <dbReference type="Proteomes" id="UP000280271"/>
    </source>
</evidence>
<dbReference type="InterPro" id="IPR046174">
    <property type="entry name" value="DUF6176"/>
</dbReference>
<reference evidence="1 2" key="1">
    <citation type="submission" date="2018-09" db="EMBL/GenBank/DDBJ databases">
        <title>The draft genome of Acinetobacter sp. strains.</title>
        <authorList>
            <person name="Qin J."/>
            <person name="Feng Y."/>
            <person name="Zong Z."/>
        </authorList>
    </citation>
    <scope>NUCLEOTIDE SEQUENCE [LARGE SCALE GENOMIC DNA]</scope>
    <source>
        <strain evidence="1 2">WCHAc060005</strain>
    </source>
</reference>
<dbReference type="Proteomes" id="UP000280271">
    <property type="component" value="Unassembled WGS sequence"/>
</dbReference>
<evidence type="ECO:0000313" key="1">
    <source>
        <dbReference type="EMBL" id="RLL19179.1"/>
    </source>
</evidence>
<evidence type="ECO:0008006" key="3">
    <source>
        <dbReference type="Google" id="ProtNLM"/>
    </source>
</evidence>
<dbReference type="RefSeq" id="WP_120375615.1">
    <property type="nucleotide sequence ID" value="NZ_RCHC01000018.1"/>
</dbReference>
<protein>
    <recommendedName>
        <fullName evidence="3">DUF4242 domain-containing protein</fullName>
    </recommendedName>
</protein>
<accession>A0ABX9TTM2</accession>
<keyword evidence="2" id="KW-1185">Reference proteome</keyword>
<proteinExistence type="predicted"/>
<dbReference type="Pfam" id="PF19673">
    <property type="entry name" value="DUF6176"/>
    <property type="match status" value="1"/>
</dbReference>
<comment type="caution">
    <text evidence="1">The sequence shown here is derived from an EMBL/GenBank/DDBJ whole genome shotgun (WGS) entry which is preliminary data.</text>
</comment>
<gene>
    <name evidence="1" type="ORF">D9K81_14390</name>
</gene>
<organism evidence="1 2">
    <name type="scientific">Acinetobacter chengduensis</name>
    <dbReference type="NCBI Taxonomy" id="2420890"/>
    <lineage>
        <taxon>Bacteria</taxon>
        <taxon>Pseudomonadati</taxon>
        <taxon>Pseudomonadota</taxon>
        <taxon>Gammaproteobacteria</taxon>
        <taxon>Moraxellales</taxon>
        <taxon>Moraxellaceae</taxon>
        <taxon>Acinetobacter</taxon>
    </lineage>
</organism>
<sequence length="109" mass="12508">MTDVGAVLIELKPHVMENVDAWKAELNLRQAEAKETLKAEGVYVESWFHVPLEGKDYLIAYMRAADIARAQQIGRESQFPIDAVHKKFKTNWNRVIPTSLLVDLEQPFE</sequence>
<name>A0ABX9TTM2_9GAMM</name>